<organism evidence="1 2">
    <name type="scientific">Kribbella shirazensis</name>
    <dbReference type="NCBI Taxonomy" id="1105143"/>
    <lineage>
        <taxon>Bacteria</taxon>
        <taxon>Bacillati</taxon>
        <taxon>Actinomycetota</taxon>
        <taxon>Actinomycetes</taxon>
        <taxon>Propionibacteriales</taxon>
        <taxon>Kribbellaceae</taxon>
        <taxon>Kribbella</taxon>
    </lineage>
</organism>
<gene>
    <name evidence="1" type="ORF">BJY22_007895</name>
</gene>
<accession>A0A7X6A5P9</accession>
<dbReference type="Proteomes" id="UP000555407">
    <property type="component" value="Unassembled WGS sequence"/>
</dbReference>
<proteinExistence type="predicted"/>
<evidence type="ECO:0000313" key="2">
    <source>
        <dbReference type="Proteomes" id="UP000555407"/>
    </source>
</evidence>
<reference evidence="1 2" key="1">
    <citation type="submission" date="2020-03" db="EMBL/GenBank/DDBJ databases">
        <title>Sequencing the genomes of 1000 actinobacteria strains.</title>
        <authorList>
            <person name="Klenk H.-P."/>
        </authorList>
    </citation>
    <scope>NUCLEOTIDE SEQUENCE [LARGE SCALE GENOMIC DNA]</scope>
    <source>
        <strain evidence="1 2">DSM 45490</strain>
    </source>
</reference>
<protein>
    <submittedName>
        <fullName evidence="1">Uncharacterized protein</fullName>
    </submittedName>
</protein>
<evidence type="ECO:0000313" key="1">
    <source>
        <dbReference type="EMBL" id="NIK62178.1"/>
    </source>
</evidence>
<dbReference type="AlphaFoldDB" id="A0A7X6A5P9"/>
<comment type="caution">
    <text evidence="1">The sequence shown here is derived from an EMBL/GenBank/DDBJ whole genome shotgun (WGS) entry which is preliminary data.</text>
</comment>
<keyword evidence="2" id="KW-1185">Reference proteome</keyword>
<name>A0A7X6A5P9_9ACTN</name>
<sequence>MVGVLAVGFVANLLIRSVSERFHEESSTRVEAAR</sequence>
<dbReference type="EMBL" id="JAASRO010000001">
    <property type="protein sequence ID" value="NIK62178.1"/>
    <property type="molecule type" value="Genomic_DNA"/>
</dbReference>